<dbReference type="Proteomes" id="UP000255169">
    <property type="component" value="Unassembled WGS sequence"/>
</dbReference>
<keyword evidence="2" id="KW-1185">Reference proteome</keyword>
<dbReference type="AlphaFoldDB" id="A0A380QJY8"/>
<proteinExistence type="predicted"/>
<dbReference type="EMBL" id="UHJG01000001">
    <property type="protein sequence ID" value="SUP98650.1"/>
    <property type="molecule type" value="Genomic_DNA"/>
</dbReference>
<evidence type="ECO:0000313" key="2">
    <source>
        <dbReference type="Proteomes" id="UP000255169"/>
    </source>
</evidence>
<gene>
    <name evidence="1" type="ORF">NCTC10476_00148</name>
</gene>
<accession>A0A380QJY8</accession>
<name>A0A380QJY8_YERRU</name>
<reference evidence="1 2" key="1">
    <citation type="submission" date="2018-06" db="EMBL/GenBank/DDBJ databases">
        <authorList>
            <consortium name="Pathogen Informatics"/>
            <person name="Doyle S."/>
        </authorList>
    </citation>
    <scope>NUCLEOTIDE SEQUENCE [LARGE SCALE GENOMIC DNA]</scope>
    <source>
        <strain evidence="1 2">NCTC10476</strain>
    </source>
</reference>
<dbReference type="RefSeq" id="WP_233701007.1">
    <property type="nucleotide sequence ID" value="NZ_CP025800.1"/>
</dbReference>
<organism evidence="1 2">
    <name type="scientific">Yersinia ruckeri</name>
    <dbReference type="NCBI Taxonomy" id="29486"/>
    <lineage>
        <taxon>Bacteria</taxon>
        <taxon>Pseudomonadati</taxon>
        <taxon>Pseudomonadota</taxon>
        <taxon>Gammaproteobacteria</taxon>
        <taxon>Enterobacterales</taxon>
        <taxon>Yersiniaceae</taxon>
        <taxon>Yersinia</taxon>
    </lineage>
</organism>
<evidence type="ECO:0000313" key="1">
    <source>
        <dbReference type="EMBL" id="SUP98650.1"/>
    </source>
</evidence>
<sequence>MVASPFLIGFRFQEAMDIQEIDLVKKNRISRCLIAGMILGAFVAQSAPALAVDLPFSANCTNHAAINVVRPDTGITFRKNPNSTATRAATATVFSINGLANITIPANAVSCFYTVQGNDNYCFQASNNAAAFANINAVANTNTAAVPACQ</sequence>
<protein>
    <submittedName>
        <fullName evidence="1">Uncharacterized protein</fullName>
    </submittedName>
</protein>